<feature type="transmembrane region" description="Helical" evidence="5">
    <location>
        <begin position="370"/>
        <end position="387"/>
    </location>
</feature>
<evidence type="ECO:0000259" key="6">
    <source>
        <dbReference type="Pfam" id="PF04932"/>
    </source>
</evidence>
<feature type="transmembrane region" description="Helical" evidence="5">
    <location>
        <begin position="199"/>
        <end position="227"/>
    </location>
</feature>
<name>A0A0J7IHV7_9FLAO</name>
<accession>A0A0J7IHV7</accession>
<dbReference type="GO" id="GO:0016020">
    <property type="term" value="C:membrane"/>
    <property type="evidence" value="ECO:0007669"/>
    <property type="project" value="UniProtKB-SubCell"/>
</dbReference>
<keyword evidence="8" id="KW-1185">Reference proteome</keyword>
<dbReference type="InterPro" id="IPR007016">
    <property type="entry name" value="O-antigen_ligase-rel_domated"/>
</dbReference>
<dbReference type="EMBL" id="LFND01000002">
    <property type="protein sequence ID" value="KMQ65561.1"/>
    <property type="molecule type" value="Genomic_DNA"/>
</dbReference>
<feature type="transmembrane region" description="Helical" evidence="5">
    <location>
        <begin position="68"/>
        <end position="86"/>
    </location>
</feature>
<dbReference type="RefSeq" id="WP_048505857.1">
    <property type="nucleotide sequence ID" value="NZ_LFND01000002.1"/>
</dbReference>
<reference evidence="7 8" key="1">
    <citation type="journal article" date="2013" name="Int. J. Syst. Evol. Microbiol.">
        <title>Chryseobacterium angstadtii sp. nov., isolated from a newt tank.</title>
        <authorList>
            <person name="Kirk K.E."/>
            <person name="Hoffman J.A."/>
            <person name="Smith K.A."/>
            <person name="Strahan B.L."/>
            <person name="Failor K.C."/>
            <person name="Krebs J.E."/>
            <person name="Gale A.N."/>
            <person name="Do T.D."/>
            <person name="Sontag T.C."/>
            <person name="Batties A.M."/>
            <person name="Mistiszyn K."/>
            <person name="Newman J.D."/>
        </authorList>
    </citation>
    <scope>NUCLEOTIDE SEQUENCE [LARGE SCALE GENOMIC DNA]</scope>
    <source>
        <strain evidence="7 8">KM</strain>
    </source>
</reference>
<dbReference type="AlphaFoldDB" id="A0A0J7IHV7"/>
<sequence>MILLKKNNLELLFLFLVTFGYIFFYSFALPAKIPNEYFSIPFRGVLFLISLYVIFLNFENVSKRKWTIIFTTLFWLFYTFKSYYSFQNYAFEPEVKNMEYWVYIKSICRNLVPLIAILCINITKEISEKLTYFIFHFLLIIMGISFLYEILTTQHFSRSPGIFSRYYISTGHYGLSLIILSVFYYFLNPSKKLKPALGVFLGFFALYISSARSPILAVAVIILVLLLYINKLKYWLGMALFILIFVAGIYGLRHSSYATEYIIRLYDAIFEGNAYGRSHYLAKGWEIFMNNIPFGGRTLFENGMYPHNIFVEVPMTMGVTGIILFVLYFKDLWKFKPEYIKQNRYYLPYFLFFIQYLVLVQTSYCIFDNVEFWCFAAVIISIILFCYDEKIKSNDSRGYAAGNY</sequence>
<evidence type="ECO:0000313" key="7">
    <source>
        <dbReference type="EMBL" id="KMQ65561.1"/>
    </source>
</evidence>
<evidence type="ECO:0000256" key="3">
    <source>
        <dbReference type="ARBA" id="ARBA00022989"/>
    </source>
</evidence>
<proteinExistence type="predicted"/>
<evidence type="ECO:0000256" key="1">
    <source>
        <dbReference type="ARBA" id="ARBA00004141"/>
    </source>
</evidence>
<feature type="transmembrane region" description="Helical" evidence="5">
    <location>
        <begin position="234"/>
        <end position="252"/>
    </location>
</feature>
<feature type="transmembrane region" description="Helical" evidence="5">
    <location>
        <begin position="345"/>
        <end position="364"/>
    </location>
</feature>
<feature type="transmembrane region" description="Helical" evidence="5">
    <location>
        <begin position="163"/>
        <end position="187"/>
    </location>
</feature>
<dbReference type="OrthoDB" id="1424450at2"/>
<dbReference type="Pfam" id="PF04932">
    <property type="entry name" value="Wzy_C"/>
    <property type="match status" value="1"/>
</dbReference>
<dbReference type="STRING" id="558151.ACM46_06675"/>
<keyword evidence="2 5" id="KW-0812">Transmembrane</keyword>
<keyword evidence="3 5" id="KW-1133">Transmembrane helix</keyword>
<dbReference type="PATRIC" id="fig|558151.6.peg.1399"/>
<evidence type="ECO:0000256" key="5">
    <source>
        <dbReference type="SAM" id="Phobius"/>
    </source>
</evidence>
<keyword evidence="4 5" id="KW-0472">Membrane</keyword>
<feature type="transmembrane region" description="Helical" evidence="5">
    <location>
        <begin position="12"/>
        <end position="31"/>
    </location>
</feature>
<comment type="caution">
    <text evidence="7">The sequence shown here is derived from an EMBL/GenBank/DDBJ whole genome shotgun (WGS) entry which is preliminary data.</text>
</comment>
<evidence type="ECO:0000256" key="4">
    <source>
        <dbReference type="ARBA" id="ARBA00023136"/>
    </source>
</evidence>
<feature type="transmembrane region" description="Helical" evidence="5">
    <location>
        <begin position="130"/>
        <end position="151"/>
    </location>
</feature>
<evidence type="ECO:0000256" key="2">
    <source>
        <dbReference type="ARBA" id="ARBA00022692"/>
    </source>
</evidence>
<protein>
    <recommendedName>
        <fullName evidence="6">O-antigen ligase-related domain-containing protein</fullName>
    </recommendedName>
</protein>
<organism evidence="7 8">
    <name type="scientific">Chryseobacterium angstadtii</name>
    <dbReference type="NCBI Taxonomy" id="558151"/>
    <lineage>
        <taxon>Bacteria</taxon>
        <taxon>Pseudomonadati</taxon>
        <taxon>Bacteroidota</taxon>
        <taxon>Flavobacteriia</taxon>
        <taxon>Flavobacteriales</taxon>
        <taxon>Weeksellaceae</taxon>
        <taxon>Chryseobacterium group</taxon>
        <taxon>Chryseobacterium</taxon>
    </lineage>
</organism>
<feature type="domain" description="O-antigen ligase-related" evidence="6">
    <location>
        <begin position="198"/>
        <end position="326"/>
    </location>
</feature>
<feature type="transmembrane region" description="Helical" evidence="5">
    <location>
        <begin position="309"/>
        <end position="329"/>
    </location>
</feature>
<dbReference type="Proteomes" id="UP000036261">
    <property type="component" value="Unassembled WGS sequence"/>
</dbReference>
<gene>
    <name evidence="7" type="ORF">ACM46_06675</name>
</gene>
<evidence type="ECO:0000313" key="8">
    <source>
        <dbReference type="Proteomes" id="UP000036261"/>
    </source>
</evidence>
<comment type="subcellular location">
    <subcellularLocation>
        <location evidence="1">Membrane</location>
        <topology evidence="1">Multi-pass membrane protein</topology>
    </subcellularLocation>
</comment>
<feature type="transmembrane region" description="Helical" evidence="5">
    <location>
        <begin position="37"/>
        <end position="56"/>
    </location>
</feature>